<dbReference type="Gene3D" id="3.40.50.10680">
    <property type="entry name" value="CofD-like domains"/>
    <property type="match status" value="1"/>
</dbReference>
<keyword evidence="1" id="KW-0808">Transferase</keyword>
<sequence>MVLGDQQGMGREDYLVFSGGTALNSCARHLRPPSLSSARSVTHVLPVSDDGGSTAEIVRVLGGPAVGDIRSRCLRLSSESTGEARAVNALLGHRLCSRDSDEAKAEWYRVVEGDHELWEEISEPYKNTIRAFLVHFQQNILRQSSMRFDFANGSIGNYFFAGARIFFRSLEAAIFLYSRVSGIPENCLVLPCVCTEDRLVLGAELEDGTVIRGQNEISHPKVMQSPMSLSEREYGGGANLGVTKAAAEQPLDSPIRRVMYLSYEGATHEHEIVMRANERVLDRLREATCVVYGMGSFYTSLCPSLILQGVGEAIAERGEGVKKILLLNGWHDREISGYTATDCVNAVCSSLNRRESGRNGVLTHSPSEYITHVLVPRHGSVYDPSSDLERLSGLGVRVVEVDSFDPEGNGQFRFETQALVEAIDGIVSPRGAG</sequence>
<reference evidence="1 2" key="1">
    <citation type="submission" date="2018-07" db="EMBL/GenBank/DDBJ databases">
        <title>The complete nuclear genome of the prasinophyte Chloropicon primus (CCMP1205).</title>
        <authorList>
            <person name="Pombert J.-F."/>
            <person name="Otis C."/>
            <person name="Turmel M."/>
            <person name="Lemieux C."/>
        </authorList>
    </citation>
    <scope>NUCLEOTIDE SEQUENCE [LARGE SCALE GENOMIC DNA]</scope>
    <source>
        <strain evidence="1 2">CCMP1205</strain>
    </source>
</reference>
<dbReference type="AlphaFoldDB" id="A0A5B8MUP7"/>
<dbReference type="GO" id="GO:0043743">
    <property type="term" value="F:LPPG:FO 2-phospho-L-lactate transferase activity"/>
    <property type="evidence" value="ECO:0007669"/>
    <property type="project" value="InterPro"/>
</dbReference>
<protein>
    <submittedName>
        <fullName evidence="1">2-phospho-L-lactate transferase</fullName>
    </submittedName>
</protein>
<dbReference type="EMBL" id="CP031042">
    <property type="protein sequence ID" value="QDZ23212.1"/>
    <property type="molecule type" value="Genomic_DNA"/>
</dbReference>
<dbReference type="CDD" id="cd07187">
    <property type="entry name" value="YvcK_like"/>
    <property type="match status" value="1"/>
</dbReference>
<accession>A0A5B8MUP7</accession>
<dbReference type="InterPro" id="IPR002882">
    <property type="entry name" value="CofD"/>
</dbReference>
<dbReference type="InterPro" id="IPR038136">
    <property type="entry name" value="CofD-like_dom_sf"/>
</dbReference>
<dbReference type="Pfam" id="PF01933">
    <property type="entry name" value="CofD"/>
    <property type="match status" value="1"/>
</dbReference>
<dbReference type="PANTHER" id="PTHR31240">
    <property type="entry name" value="MATERNAL EFFECT EMBRYO ARREST 18"/>
    <property type="match status" value="1"/>
</dbReference>
<dbReference type="Proteomes" id="UP000316726">
    <property type="component" value="Chromosome 9"/>
</dbReference>
<evidence type="ECO:0000313" key="2">
    <source>
        <dbReference type="Proteomes" id="UP000316726"/>
    </source>
</evidence>
<organism evidence="1 2">
    <name type="scientific">Chloropicon primus</name>
    <dbReference type="NCBI Taxonomy" id="1764295"/>
    <lineage>
        <taxon>Eukaryota</taxon>
        <taxon>Viridiplantae</taxon>
        <taxon>Chlorophyta</taxon>
        <taxon>Chloropicophyceae</taxon>
        <taxon>Chloropicales</taxon>
        <taxon>Chloropicaceae</taxon>
        <taxon>Chloropicon</taxon>
    </lineage>
</organism>
<keyword evidence="2" id="KW-1185">Reference proteome</keyword>
<evidence type="ECO:0000313" key="1">
    <source>
        <dbReference type="EMBL" id="QDZ23212.1"/>
    </source>
</evidence>
<dbReference type="PANTHER" id="PTHR31240:SF0">
    <property type="entry name" value="MATERNAL EFFECT EMBRYO ARREST 18"/>
    <property type="match status" value="1"/>
</dbReference>
<dbReference type="SUPFAM" id="SSF142338">
    <property type="entry name" value="CofD-like"/>
    <property type="match status" value="1"/>
</dbReference>
<proteinExistence type="predicted"/>
<name>A0A5B8MUP7_9CHLO</name>
<dbReference type="OrthoDB" id="10267139at2759"/>
<dbReference type="STRING" id="1764295.A0A5B8MUP7"/>
<gene>
    <name evidence="1" type="ORF">A3770_09p57300</name>
</gene>